<organism evidence="2 3">
    <name type="scientific">Colletotrichum tamarilloi</name>
    <dbReference type="NCBI Taxonomy" id="1209934"/>
    <lineage>
        <taxon>Eukaryota</taxon>
        <taxon>Fungi</taxon>
        <taxon>Dikarya</taxon>
        <taxon>Ascomycota</taxon>
        <taxon>Pezizomycotina</taxon>
        <taxon>Sordariomycetes</taxon>
        <taxon>Hypocreomycetidae</taxon>
        <taxon>Glomerellales</taxon>
        <taxon>Glomerellaceae</taxon>
        <taxon>Colletotrichum</taxon>
        <taxon>Colletotrichum acutatum species complex</taxon>
    </lineage>
</organism>
<gene>
    <name evidence="2" type="ORF">CTAM01_09812</name>
</gene>
<dbReference type="RefSeq" id="XP_060379514.1">
    <property type="nucleotide sequence ID" value="XM_060525828.1"/>
</dbReference>
<evidence type="ECO:0000313" key="3">
    <source>
        <dbReference type="Proteomes" id="UP001227543"/>
    </source>
</evidence>
<evidence type="ECO:0000313" key="2">
    <source>
        <dbReference type="EMBL" id="KAK1492614.1"/>
    </source>
</evidence>
<comment type="caution">
    <text evidence="2">The sequence shown here is derived from an EMBL/GenBank/DDBJ whole genome shotgun (WGS) entry which is preliminary data.</text>
</comment>
<dbReference type="GeneID" id="85410066"/>
<protein>
    <submittedName>
        <fullName evidence="2">Uncharacterized protein</fullName>
    </submittedName>
</protein>
<feature type="region of interest" description="Disordered" evidence="1">
    <location>
        <begin position="1"/>
        <end position="33"/>
    </location>
</feature>
<name>A0ABQ9R259_9PEZI</name>
<evidence type="ECO:0000256" key="1">
    <source>
        <dbReference type="SAM" id="MobiDB-lite"/>
    </source>
</evidence>
<sequence length="98" mass="10261">MCHAEDPKAGMPCLGGLPPAVGDTSGRQPPAAKTCRISTGTIEERVPHDDISANAQHTAFLPRQNQATTALDAIIPLFTNPENPATDTHLADVQLPAP</sequence>
<dbReference type="Proteomes" id="UP001227543">
    <property type="component" value="Unassembled WGS sequence"/>
</dbReference>
<accession>A0ABQ9R259</accession>
<dbReference type="EMBL" id="MLFU01000041">
    <property type="protein sequence ID" value="KAK1492614.1"/>
    <property type="molecule type" value="Genomic_DNA"/>
</dbReference>
<keyword evidence="3" id="KW-1185">Reference proteome</keyword>
<proteinExistence type="predicted"/>
<reference evidence="2 3" key="1">
    <citation type="submission" date="2016-10" db="EMBL/GenBank/DDBJ databases">
        <title>The genome sequence of Colletotrichum fioriniae PJ7.</title>
        <authorList>
            <person name="Baroncelli R."/>
        </authorList>
    </citation>
    <scope>NUCLEOTIDE SEQUENCE [LARGE SCALE GENOMIC DNA]</scope>
    <source>
        <strain evidence="2 3">Tom-12</strain>
    </source>
</reference>